<organism evidence="2">
    <name type="scientific">Oscillatoriales cyanobacterium SpSt-418</name>
    <dbReference type="NCBI Taxonomy" id="2282169"/>
    <lineage>
        <taxon>Bacteria</taxon>
        <taxon>Bacillati</taxon>
        <taxon>Cyanobacteriota</taxon>
        <taxon>Cyanophyceae</taxon>
        <taxon>Oscillatoriophycideae</taxon>
        <taxon>Oscillatoriales</taxon>
    </lineage>
</organism>
<feature type="signal peptide" evidence="1">
    <location>
        <begin position="1"/>
        <end position="23"/>
    </location>
</feature>
<name>A0A7C3PFC8_9CYAN</name>
<evidence type="ECO:0000313" key="2">
    <source>
        <dbReference type="EMBL" id="HFM98455.1"/>
    </source>
</evidence>
<protein>
    <submittedName>
        <fullName evidence="2">Uncharacterized protein</fullName>
    </submittedName>
</protein>
<comment type="caution">
    <text evidence="2">The sequence shown here is derived from an EMBL/GenBank/DDBJ whole genome shotgun (WGS) entry which is preliminary data.</text>
</comment>
<proteinExistence type="predicted"/>
<accession>A0A7C3PFC8</accession>
<gene>
    <name evidence="2" type="ORF">ENR64_12000</name>
</gene>
<dbReference type="AlphaFoldDB" id="A0A7C3PFC8"/>
<sequence>MKRLTAGLSVFIAIASLAPTAKVAQASFGDFMLGVGVTAGTSAIINANRRANTAEQRANEARVQQAVSPQEEFFRGLQDALNGLPYDNFRASTDYDEGFQEGLRRLQER</sequence>
<feature type="chain" id="PRO_5028065116" evidence="1">
    <location>
        <begin position="24"/>
        <end position="109"/>
    </location>
</feature>
<dbReference type="EMBL" id="DSRU01000172">
    <property type="protein sequence ID" value="HFM98455.1"/>
    <property type="molecule type" value="Genomic_DNA"/>
</dbReference>
<keyword evidence="1" id="KW-0732">Signal</keyword>
<evidence type="ECO:0000256" key="1">
    <source>
        <dbReference type="SAM" id="SignalP"/>
    </source>
</evidence>
<reference evidence="2" key="1">
    <citation type="journal article" date="2020" name="mSystems">
        <title>Genome- and Community-Level Interaction Insights into Carbon Utilization and Element Cycling Functions of Hydrothermarchaeota in Hydrothermal Sediment.</title>
        <authorList>
            <person name="Zhou Z."/>
            <person name="Liu Y."/>
            <person name="Xu W."/>
            <person name="Pan J."/>
            <person name="Luo Z.H."/>
            <person name="Li M."/>
        </authorList>
    </citation>
    <scope>NUCLEOTIDE SEQUENCE [LARGE SCALE GENOMIC DNA]</scope>
    <source>
        <strain evidence="2">SpSt-418</strain>
    </source>
</reference>